<comment type="caution">
    <text evidence="2">The sequence shown here is derived from an EMBL/GenBank/DDBJ whole genome shotgun (WGS) entry which is preliminary data.</text>
</comment>
<evidence type="ECO:0000313" key="3">
    <source>
        <dbReference type="Proteomes" id="UP000190648"/>
    </source>
</evidence>
<keyword evidence="3" id="KW-1185">Reference proteome</keyword>
<proteinExistence type="predicted"/>
<dbReference type="AlphaFoldDB" id="A0A1V4KZL8"/>
<reference evidence="2 3" key="1">
    <citation type="submission" date="2016-02" db="EMBL/GenBank/DDBJ databases">
        <title>Band-tailed pigeon sequencing and assembly.</title>
        <authorList>
            <person name="Soares A.E."/>
            <person name="Novak B.J."/>
            <person name="Rice E.S."/>
            <person name="O'Connell B."/>
            <person name="Chang D."/>
            <person name="Weber S."/>
            <person name="Shapiro B."/>
        </authorList>
    </citation>
    <scope>NUCLEOTIDE SEQUENCE [LARGE SCALE GENOMIC DNA]</scope>
    <source>
        <strain evidence="2">BTP2013</strain>
        <tissue evidence="2">Blood</tissue>
    </source>
</reference>
<dbReference type="Proteomes" id="UP000190648">
    <property type="component" value="Unassembled WGS sequence"/>
</dbReference>
<protein>
    <submittedName>
        <fullName evidence="2">Uncharacterized protein</fullName>
    </submittedName>
</protein>
<feature type="compositionally biased region" description="Basic and acidic residues" evidence="1">
    <location>
        <begin position="1"/>
        <end position="11"/>
    </location>
</feature>
<dbReference type="EMBL" id="LSYS01000634">
    <property type="protein sequence ID" value="OPJ90014.1"/>
    <property type="molecule type" value="Genomic_DNA"/>
</dbReference>
<feature type="region of interest" description="Disordered" evidence="1">
    <location>
        <begin position="1"/>
        <end position="65"/>
    </location>
</feature>
<gene>
    <name evidence="2" type="ORF">AV530_007115</name>
</gene>
<evidence type="ECO:0000313" key="2">
    <source>
        <dbReference type="EMBL" id="OPJ90014.1"/>
    </source>
</evidence>
<accession>A0A1V4KZL8</accession>
<evidence type="ECO:0000256" key="1">
    <source>
        <dbReference type="SAM" id="MobiDB-lite"/>
    </source>
</evidence>
<organism evidence="2 3">
    <name type="scientific">Patagioenas fasciata monilis</name>
    <dbReference type="NCBI Taxonomy" id="372326"/>
    <lineage>
        <taxon>Eukaryota</taxon>
        <taxon>Metazoa</taxon>
        <taxon>Chordata</taxon>
        <taxon>Craniata</taxon>
        <taxon>Vertebrata</taxon>
        <taxon>Euteleostomi</taxon>
        <taxon>Archelosauria</taxon>
        <taxon>Archosauria</taxon>
        <taxon>Dinosauria</taxon>
        <taxon>Saurischia</taxon>
        <taxon>Theropoda</taxon>
        <taxon>Coelurosauria</taxon>
        <taxon>Aves</taxon>
        <taxon>Neognathae</taxon>
        <taxon>Neoaves</taxon>
        <taxon>Columbimorphae</taxon>
        <taxon>Columbiformes</taxon>
        <taxon>Columbidae</taxon>
        <taxon>Patagioenas</taxon>
    </lineage>
</organism>
<name>A0A1V4KZL8_PATFA</name>
<sequence length="77" mass="8185">MCRLTKEKKGDGVQATTGAIATQPFDDGSGELCWDPRAEATLPHPAEELNTKPFEGPLGDGRGPASVECHVKQILLP</sequence>